<dbReference type="SUPFAM" id="SSF111038">
    <property type="entry name" value="YjbQ-like"/>
    <property type="match status" value="1"/>
</dbReference>
<sequence length="67" mass="7159">MVFGKKITLSAKGFSDIKNITDQVKSIVSQSGIKNELVGVFAIGSTASVPTIVYEPALVEDMSQQLE</sequence>
<dbReference type="Gene3D" id="2.60.120.460">
    <property type="entry name" value="YjbQ-like"/>
    <property type="match status" value="1"/>
</dbReference>
<proteinExistence type="predicted"/>
<dbReference type="EMBL" id="BARV01002601">
    <property type="protein sequence ID" value="GAH94004.1"/>
    <property type="molecule type" value="Genomic_DNA"/>
</dbReference>
<organism evidence="1">
    <name type="scientific">marine sediment metagenome</name>
    <dbReference type="NCBI Taxonomy" id="412755"/>
    <lineage>
        <taxon>unclassified sequences</taxon>
        <taxon>metagenomes</taxon>
        <taxon>ecological metagenomes</taxon>
    </lineage>
</organism>
<dbReference type="InterPro" id="IPR035917">
    <property type="entry name" value="YjbQ-like_sf"/>
</dbReference>
<feature type="non-terminal residue" evidence="1">
    <location>
        <position position="67"/>
    </location>
</feature>
<dbReference type="InterPro" id="IPR001602">
    <property type="entry name" value="UPF0047_YjbQ-like"/>
</dbReference>
<evidence type="ECO:0000313" key="1">
    <source>
        <dbReference type="EMBL" id="GAH94004.1"/>
    </source>
</evidence>
<gene>
    <name evidence="1" type="ORF">S06H3_06646</name>
</gene>
<name>X1KV26_9ZZZZ</name>
<dbReference type="AlphaFoldDB" id="X1KV26"/>
<accession>X1KV26</accession>
<reference evidence="1" key="1">
    <citation type="journal article" date="2014" name="Front. Microbiol.">
        <title>High frequency of phylogenetically diverse reductive dehalogenase-homologous genes in deep subseafloor sedimentary metagenomes.</title>
        <authorList>
            <person name="Kawai M."/>
            <person name="Futagami T."/>
            <person name="Toyoda A."/>
            <person name="Takaki Y."/>
            <person name="Nishi S."/>
            <person name="Hori S."/>
            <person name="Arai W."/>
            <person name="Tsubouchi T."/>
            <person name="Morono Y."/>
            <person name="Uchiyama I."/>
            <person name="Ito T."/>
            <person name="Fujiyama A."/>
            <person name="Inagaki F."/>
            <person name="Takami H."/>
        </authorList>
    </citation>
    <scope>NUCLEOTIDE SEQUENCE</scope>
    <source>
        <strain evidence="1">Expedition CK06-06</strain>
    </source>
</reference>
<comment type="caution">
    <text evidence="1">The sequence shown here is derived from an EMBL/GenBank/DDBJ whole genome shotgun (WGS) entry which is preliminary data.</text>
</comment>
<dbReference type="Pfam" id="PF01894">
    <property type="entry name" value="YjbQ"/>
    <property type="match status" value="1"/>
</dbReference>
<protein>
    <recommendedName>
        <fullName evidence="2">Secondary thiamine-phosphate synthase enzyme</fullName>
    </recommendedName>
</protein>
<evidence type="ECO:0008006" key="2">
    <source>
        <dbReference type="Google" id="ProtNLM"/>
    </source>
</evidence>